<proteinExistence type="predicted"/>
<geneLocation type="mitochondrion" evidence="1"/>
<accession>A0A101LUB3</accession>
<sequence>METYGASPTTPVHHTSINCLVDPFLGTIFHLHLPRILELLGAELTNGHHYRGYETVSASCVNIKGIGFTRDVTSSLYQRGLIFCLTAVHCCISFSSHCRCLLAPNGLLLPLSDSFS</sequence>
<evidence type="ECO:0000313" key="1">
    <source>
        <dbReference type="EMBL" id="KUM45492.1"/>
    </source>
</evidence>
<name>A0A101LUB3_PICGL</name>
<keyword evidence="1" id="KW-0496">Mitochondrion</keyword>
<reference evidence="1" key="1">
    <citation type="journal article" date="2015" name="Genome Biol. Evol.">
        <title>Organellar Genomes of White Spruce (Picea glauca): Assembly and Annotation.</title>
        <authorList>
            <person name="Jackman S.D."/>
            <person name="Warren R.L."/>
            <person name="Gibb E.A."/>
            <person name="Vandervalk B.P."/>
            <person name="Mohamadi H."/>
            <person name="Chu J."/>
            <person name="Raymond A."/>
            <person name="Pleasance S."/>
            <person name="Coope R."/>
            <person name="Wildung M.R."/>
            <person name="Ritland C.E."/>
            <person name="Bousquet J."/>
            <person name="Jones S.J."/>
            <person name="Bohlmann J."/>
            <person name="Birol I."/>
        </authorList>
    </citation>
    <scope>NUCLEOTIDE SEQUENCE [LARGE SCALE GENOMIC DNA]</scope>
    <source>
        <tissue evidence="1">Flushing bud</tissue>
    </source>
</reference>
<comment type="caution">
    <text evidence="1">The sequence shown here is derived from an EMBL/GenBank/DDBJ whole genome shotgun (WGS) entry which is preliminary data.</text>
</comment>
<protein>
    <submittedName>
        <fullName evidence="1">Uncharacterized protein</fullName>
    </submittedName>
</protein>
<dbReference type="AlphaFoldDB" id="A0A101LUB3"/>
<gene>
    <name evidence="1" type="ORF">ABT39_MTgene2594</name>
</gene>
<organism evidence="1">
    <name type="scientific">Picea glauca</name>
    <name type="common">White spruce</name>
    <name type="synonym">Pinus glauca</name>
    <dbReference type="NCBI Taxonomy" id="3330"/>
    <lineage>
        <taxon>Eukaryota</taxon>
        <taxon>Viridiplantae</taxon>
        <taxon>Streptophyta</taxon>
        <taxon>Embryophyta</taxon>
        <taxon>Tracheophyta</taxon>
        <taxon>Spermatophyta</taxon>
        <taxon>Pinopsida</taxon>
        <taxon>Pinidae</taxon>
        <taxon>Conifers I</taxon>
        <taxon>Pinales</taxon>
        <taxon>Pinaceae</taxon>
        <taxon>Picea</taxon>
    </lineage>
</organism>
<dbReference type="EMBL" id="LKAM01000018">
    <property type="protein sequence ID" value="KUM45492.1"/>
    <property type="molecule type" value="Genomic_DNA"/>
</dbReference>